<dbReference type="AlphaFoldDB" id="A0A086JCE6"/>
<dbReference type="GO" id="GO:0019843">
    <property type="term" value="F:rRNA binding"/>
    <property type="evidence" value="ECO:0007669"/>
    <property type="project" value="UniProtKB-KW"/>
</dbReference>
<dbReference type="GO" id="GO:0005840">
    <property type="term" value="C:ribosome"/>
    <property type="evidence" value="ECO:0007669"/>
    <property type="project" value="UniProtKB-KW"/>
</dbReference>
<evidence type="ECO:0000256" key="1">
    <source>
        <dbReference type="ARBA" id="ARBA00006700"/>
    </source>
</evidence>
<accession>A0A086JCE6</accession>
<gene>
    <name evidence="7" type="ORF">TGDOM2_238010</name>
</gene>
<dbReference type="PROSITE" id="PS00050">
    <property type="entry name" value="RIBOSOMAL_L23"/>
    <property type="match status" value="1"/>
</dbReference>
<dbReference type="NCBIfam" id="TIGR03636">
    <property type="entry name" value="uL23_arch"/>
    <property type="match status" value="1"/>
</dbReference>
<dbReference type="EMBL" id="AHZU02001692">
    <property type="protein sequence ID" value="KFG29814.1"/>
    <property type="molecule type" value="Genomic_DNA"/>
</dbReference>
<dbReference type="InterPro" id="IPR013025">
    <property type="entry name" value="Ribosomal_uL23-like"/>
</dbReference>
<comment type="similarity">
    <text evidence="1 6">Belongs to the universal ribosomal protein uL23 family.</text>
</comment>
<reference evidence="7 8" key="1">
    <citation type="submission" date="2014-02" db="EMBL/GenBank/DDBJ databases">
        <authorList>
            <person name="Sibley D."/>
            <person name="Venepally P."/>
            <person name="Karamycheva S."/>
            <person name="Hadjithomas M."/>
            <person name="Khan A."/>
            <person name="Brunk B."/>
            <person name="Roos D."/>
            <person name="Caler E."/>
            <person name="Lorenzi H."/>
        </authorList>
    </citation>
    <scope>NUCLEOTIDE SEQUENCE [LARGE SCALE GENOMIC DNA]</scope>
    <source>
        <strain evidence="7 8">GAB2-2007-GAL-DOM2</strain>
    </source>
</reference>
<keyword evidence="4 6" id="KW-0689">Ribosomal protein</keyword>
<dbReference type="InterPro" id="IPR012677">
    <property type="entry name" value="Nucleotide-bd_a/b_plait_sf"/>
</dbReference>
<dbReference type="HAMAP" id="MF_01369_A">
    <property type="entry name" value="Ribosomal_uL23_A"/>
    <property type="match status" value="1"/>
</dbReference>
<proteinExistence type="inferred from homology"/>
<comment type="caution">
    <text evidence="7">The sequence shown here is derived from an EMBL/GenBank/DDBJ whole genome shotgun (WGS) entry which is preliminary data.</text>
</comment>
<name>A0A086JCE6_TOXGO</name>
<evidence type="ECO:0000256" key="3">
    <source>
        <dbReference type="ARBA" id="ARBA00022884"/>
    </source>
</evidence>
<dbReference type="OrthoDB" id="1267328at2759"/>
<sequence>MAPKAGASAGAKASAKKAVAGKVKKAQQAAKGLKASSSFKKARVRTNVHFFRPHTLRKSRQPKVVRRCYEAATCTFPKLAKTDKYTIVRQPLTTESAMKKIEETNTLVFLVDPRSNKRQIKQAVKELYDVDTQRVNTLIRPDGLKKAYVRLTSDYDALDVANKIGII</sequence>
<evidence type="ECO:0000313" key="7">
    <source>
        <dbReference type="EMBL" id="KFG29814.1"/>
    </source>
</evidence>
<dbReference type="PANTHER" id="PTHR11620">
    <property type="entry name" value="60S RIBOSOMAL PROTEIN L23A"/>
    <property type="match status" value="1"/>
</dbReference>
<dbReference type="FunFam" id="3.30.70.330:FF:000035">
    <property type="entry name" value="60S ribosomal protein L23a"/>
    <property type="match status" value="1"/>
</dbReference>
<dbReference type="GO" id="GO:1990904">
    <property type="term" value="C:ribonucleoprotein complex"/>
    <property type="evidence" value="ECO:0007669"/>
    <property type="project" value="UniProtKB-KW"/>
</dbReference>
<organism evidence="7 8">
    <name type="scientific">Toxoplasma gondii GAB2-2007-GAL-DOM2</name>
    <dbReference type="NCBI Taxonomy" id="1130820"/>
    <lineage>
        <taxon>Eukaryota</taxon>
        <taxon>Sar</taxon>
        <taxon>Alveolata</taxon>
        <taxon>Apicomplexa</taxon>
        <taxon>Conoidasida</taxon>
        <taxon>Coccidia</taxon>
        <taxon>Eucoccidiorida</taxon>
        <taxon>Eimeriorina</taxon>
        <taxon>Sarcocystidae</taxon>
        <taxon>Toxoplasma</taxon>
    </lineage>
</organism>
<keyword evidence="2" id="KW-0699">rRNA-binding</keyword>
<dbReference type="NCBIfam" id="NF011118">
    <property type="entry name" value="PRK14548.1"/>
    <property type="match status" value="1"/>
</dbReference>
<dbReference type="Gene3D" id="3.30.70.330">
    <property type="match status" value="1"/>
</dbReference>
<dbReference type="Pfam" id="PF00276">
    <property type="entry name" value="Ribosomal_L23"/>
    <property type="match status" value="1"/>
</dbReference>
<dbReference type="InterPro" id="IPR019985">
    <property type="entry name" value="Ribosomal_uL23"/>
</dbReference>
<evidence type="ECO:0000256" key="4">
    <source>
        <dbReference type="ARBA" id="ARBA00022980"/>
    </source>
</evidence>
<dbReference type="GO" id="GO:0006412">
    <property type="term" value="P:translation"/>
    <property type="evidence" value="ECO:0007669"/>
    <property type="project" value="InterPro"/>
</dbReference>
<dbReference type="GO" id="GO:0003735">
    <property type="term" value="F:structural constituent of ribosome"/>
    <property type="evidence" value="ECO:0007669"/>
    <property type="project" value="InterPro"/>
</dbReference>
<dbReference type="InterPro" id="IPR001014">
    <property type="entry name" value="Ribosomal_uL23_CS"/>
</dbReference>
<dbReference type="InterPro" id="IPR012678">
    <property type="entry name" value="Ribosomal_uL23/eL15/eS24_sf"/>
</dbReference>
<evidence type="ECO:0000256" key="6">
    <source>
        <dbReference type="RuleBase" id="RU003934"/>
    </source>
</evidence>
<dbReference type="Proteomes" id="UP000028837">
    <property type="component" value="Unassembled WGS sequence"/>
</dbReference>
<protein>
    <submittedName>
        <fullName evidence="7">Ribosomal protein RPL23A</fullName>
    </submittedName>
</protein>
<evidence type="ECO:0000313" key="8">
    <source>
        <dbReference type="Proteomes" id="UP000028837"/>
    </source>
</evidence>
<dbReference type="VEuPathDB" id="ToxoDB:TGDOM2_238010"/>
<keyword evidence="3" id="KW-0694">RNA-binding</keyword>
<evidence type="ECO:0000256" key="2">
    <source>
        <dbReference type="ARBA" id="ARBA00022730"/>
    </source>
</evidence>
<keyword evidence="5 6" id="KW-0687">Ribonucleoprotein</keyword>
<dbReference type="SUPFAM" id="SSF54189">
    <property type="entry name" value="Ribosomal proteins S24e, L23 and L15e"/>
    <property type="match status" value="1"/>
</dbReference>
<evidence type="ECO:0000256" key="5">
    <source>
        <dbReference type="ARBA" id="ARBA00023274"/>
    </source>
</evidence>